<comment type="caution">
    <text evidence="7">The sequence shown here is derived from an EMBL/GenBank/DDBJ whole genome shotgun (WGS) entry which is preliminary data.</text>
</comment>
<reference evidence="8" key="1">
    <citation type="submission" date="2016-07" db="EMBL/GenBank/DDBJ databases">
        <authorList>
            <person name="Florea S."/>
            <person name="Webb J.S."/>
            <person name="Jaromczyk J."/>
            <person name="Schardl C.L."/>
        </authorList>
    </citation>
    <scope>NUCLEOTIDE SEQUENCE [LARGE SCALE GENOMIC DNA]</scope>
    <source>
        <strain evidence="8">CY1</strain>
    </source>
</reference>
<dbReference type="AlphaFoldDB" id="A0A1V4HKB6"/>
<dbReference type="SMART" id="SM00448">
    <property type="entry name" value="REC"/>
    <property type="match status" value="1"/>
</dbReference>
<evidence type="ECO:0000313" key="8">
    <source>
        <dbReference type="Proteomes" id="UP000190626"/>
    </source>
</evidence>
<dbReference type="EMBL" id="MBTG01000014">
    <property type="protein sequence ID" value="OPH56879.1"/>
    <property type="molecule type" value="Genomic_DNA"/>
</dbReference>
<sequence>MYRLLIVDDEPVIVNGLVELFSEPNHLDLEIYWAYSSLEAVERLTKTKMDIVLSDIRMPLKSGLELQKEIMLQWPRCKVIFLTGYNDFAHVQEAMRNGSVDYVLKTEGDEKLLETVERAIASLKKEVEIDHLIQEAKRHILRALPSLQQEFLWDLLQGDPYSLQTMLKQFSDLQIRLDADASVLLVLGRVDNWKQDISPSDRLRLLYAIQNIAEEYMSVSSSVFSIVYDRSKLVWLIQPQVQGNSSENYIEEAWKRTILFIHGMLELLQSTCKDLLNLPISFVAASEPVAWRGTAEKFEALKSVFSQGFGMSTELLLIENDLYHHDPLNTIVSNGQVRLHLKKLEFLKSYLENGRKIEFFELYLDFMNIITVYPSHADSLKMEIYYSLFSMFLSQLNRHGLQNEMHNKVDINKPDQLEHNSWDEVIAYFSNLAEFLFEHQVNELRVKGNEYITKVEGYIKQNVSGDLSLACIGEAVGLNPSYLSRLYKQVTGQGLSSLITEVRMMKAKAMLQDKKYKIHEISKHVGFVSDHHFYRFFKKAMNMTPQEYRESVN</sequence>
<dbReference type="CDD" id="cd17536">
    <property type="entry name" value="REC_YesN-like"/>
    <property type="match status" value="1"/>
</dbReference>
<name>A0A1V4HKB6_9BACL</name>
<dbReference type="InterPro" id="IPR011006">
    <property type="entry name" value="CheY-like_superfamily"/>
</dbReference>
<dbReference type="InterPro" id="IPR009057">
    <property type="entry name" value="Homeodomain-like_sf"/>
</dbReference>
<dbReference type="Pfam" id="PF00072">
    <property type="entry name" value="Response_reg"/>
    <property type="match status" value="1"/>
</dbReference>
<dbReference type="InterPro" id="IPR001789">
    <property type="entry name" value="Sig_transdc_resp-reg_receiver"/>
</dbReference>
<keyword evidence="4" id="KW-0597">Phosphoprotein</keyword>
<evidence type="ECO:0000313" key="7">
    <source>
        <dbReference type="EMBL" id="OPH56879.1"/>
    </source>
</evidence>
<dbReference type="GO" id="GO:0000160">
    <property type="term" value="P:phosphorelay signal transduction system"/>
    <property type="evidence" value="ECO:0007669"/>
    <property type="project" value="InterPro"/>
</dbReference>
<dbReference type="Pfam" id="PF12833">
    <property type="entry name" value="HTH_18"/>
    <property type="match status" value="1"/>
</dbReference>
<proteinExistence type="predicted"/>
<dbReference type="GO" id="GO:0043565">
    <property type="term" value="F:sequence-specific DNA binding"/>
    <property type="evidence" value="ECO:0007669"/>
    <property type="project" value="InterPro"/>
</dbReference>
<keyword evidence="1" id="KW-0805">Transcription regulation</keyword>
<dbReference type="PROSITE" id="PS01124">
    <property type="entry name" value="HTH_ARAC_FAMILY_2"/>
    <property type="match status" value="1"/>
</dbReference>
<dbReference type="Gene3D" id="3.40.50.2300">
    <property type="match status" value="1"/>
</dbReference>
<dbReference type="PANTHER" id="PTHR43280:SF10">
    <property type="entry name" value="REGULATORY PROTEIN POCR"/>
    <property type="match status" value="1"/>
</dbReference>
<dbReference type="SMART" id="SM00342">
    <property type="entry name" value="HTH_ARAC"/>
    <property type="match status" value="1"/>
</dbReference>
<keyword evidence="8" id="KW-1185">Reference proteome</keyword>
<dbReference type="RefSeq" id="WP_244209064.1">
    <property type="nucleotide sequence ID" value="NZ_MBTG01000014.1"/>
</dbReference>
<dbReference type="STRING" id="1469647.BC351_26025"/>
<dbReference type="Proteomes" id="UP000190626">
    <property type="component" value="Unassembled WGS sequence"/>
</dbReference>
<evidence type="ECO:0000256" key="4">
    <source>
        <dbReference type="PROSITE-ProRule" id="PRU00169"/>
    </source>
</evidence>
<evidence type="ECO:0008006" key="9">
    <source>
        <dbReference type="Google" id="ProtNLM"/>
    </source>
</evidence>
<feature type="modified residue" description="4-aspartylphosphate" evidence="4">
    <location>
        <position position="55"/>
    </location>
</feature>
<evidence type="ECO:0000256" key="3">
    <source>
        <dbReference type="ARBA" id="ARBA00023163"/>
    </source>
</evidence>
<dbReference type="PANTHER" id="PTHR43280">
    <property type="entry name" value="ARAC-FAMILY TRANSCRIPTIONAL REGULATOR"/>
    <property type="match status" value="1"/>
</dbReference>
<feature type="domain" description="Response regulatory" evidence="6">
    <location>
        <begin position="3"/>
        <end position="120"/>
    </location>
</feature>
<feature type="domain" description="HTH araC/xylS-type" evidence="5">
    <location>
        <begin position="453"/>
        <end position="551"/>
    </location>
</feature>
<dbReference type="PROSITE" id="PS50110">
    <property type="entry name" value="RESPONSE_REGULATORY"/>
    <property type="match status" value="1"/>
</dbReference>
<evidence type="ECO:0000259" key="5">
    <source>
        <dbReference type="PROSITE" id="PS01124"/>
    </source>
</evidence>
<dbReference type="InterPro" id="IPR018060">
    <property type="entry name" value="HTH_AraC"/>
</dbReference>
<keyword evidence="3" id="KW-0804">Transcription</keyword>
<evidence type="ECO:0000256" key="2">
    <source>
        <dbReference type="ARBA" id="ARBA00023125"/>
    </source>
</evidence>
<evidence type="ECO:0000256" key="1">
    <source>
        <dbReference type="ARBA" id="ARBA00023015"/>
    </source>
</evidence>
<evidence type="ECO:0000259" key="6">
    <source>
        <dbReference type="PROSITE" id="PS50110"/>
    </source>
</evidence>
<dbReference type="GO" id="GO:0003700">
    <property type="term" value="F:DNA-binding transcription factor activity"/>
    <property type="evidence" value="ECO:0007669"/>
    <property type="project" value="InterPro"/>
</dbReference>
<accession>A0A1V4HKB6</accession>
<organism evidence="7 8">
    <name type="scientific">Paenibacillus ferrarius</name>
    <dbReference type="NCBI Taxonomy" id="1469647"/>
    <lineage>
        <taxon>Bacteria</taxon>
        <taxon>Bacillati</taxon>
        <taxon>Bacillota</taxon>
        <taxon>Bacilli</taxon>
        <taxon>Bacillales</taxon>
        <taxon>Paenibacillaceae</taxon>
        <taxon>Paenibacillus</taxon>
    </lineage>
</organism>
<protein>
    <recommendedName>
        <fullName evidence="9">DNA-binding response regulator</fullName>
    </recommendedName>
</protein>
<keyword evidence="2" id="KW-0238">DNA-binding</keyword>
<dbReference type="SUPFAM" id="SSF46689">
    <property type="entry name" value="Homeodomain-like"/>
    <property type="match status" value="2"/>
</dbReference>
<gene>
    <name evidence="7" type="ORF">BC351_26025</name>
</gene>
<dbReference type="SUPFAM" id="SSF52172">
    <property type="entry name" value="CheY-like"/>
    <property type="match status" value="1"/>
</dbReference>
<dbReference type="Gene3D" id="1.10.10.60">
    <property type="entry name" value="Homeodomain-like"/>
    <property type="match status" value="2"/>
</dbReference>